<keyword evidence="1" id="KW-0645">Protease</keyword>
<dbReference type="Pfam" id="PF04002">
    <property type="entry name" value="RadC"/>
    <property type="match status" value="1"/>
</dbReference>
<dbReference type="InterPro" id="IPR025657">
    <property type="entry name" value="RadC_JAB"/>
</dbReference>
<keyword evidence="3" id="KW-0378">Hydrolase</keyword>
<dbReference type="PROSITE" id="PS50249">
    <property type="entry name" value="MPN"/>
    <property type="match status" value="1"/>
</dbReference>
<dbReference type="Pfam" id="PF20582">
    <property type="entry name" value="UPF0758_N"/>
    <property type="match status" value="1"/>
</dbReference>
<keyword evidence="2" id="KW-0479">Metal-binding</keyword>
<dbReference type="NCBIfam" id="NF000642">
    <property type="entry name" value="PRK00024.1"/>
    <property type="match status" value="1"/>
</dbReference>
<dbReference type="InterPro" id="IPR046778">
    <property type="entry name" value="UPF0758_N"/>
</dbReference>
<evidence type="ECO:0000256" key="2">
    <source>
        <dbReference type="ARBA" id="ARBA00022723"/>
    </source>
</evidence>
<dbReference type="EMBL" id="AVQL01000447">
    <property type="protein sequence ID" value="KEQ00635.1"/>
    <property type="molecule type" value="Genomic_DNA"/>
</dbReference>
<evidence type="ECO:0000256" key="6">
    <source>
        <dbReference type="RuleBase" id="RU003797"/>
    </source>
</evidence>
<sequence>MSIKHWPQNDRPREKLLNLGASALSDAELLAILLRTGTRGISAVDLARELISQLGSLRALLEADCQQICQYHGMGIASYTQFAVIREISRRMLAEKIYCRPIFTQPAAVADFLRLHIGHEKVEVCVALLLNQRNELMQTIELARGTINEARVYTREVATAALKHHAVSIILAHNHPGQSTMPSNGDIQFTREIKAALNLLDIRLLDHFIVTAEKITSMAELNLM</sequence>
<dbReference type="Gene3D" id="3.40.140.10">
    <property type="entry name" value="Cytidine Deaminase, domain 2"/>
    <property type="match status" value="1"/>
</dbReference>
<keyword evidence="5" id="KW-0482">Metalloprotease</keyword>
<dbReference type="InterPro" id="IPR037518">
    <property type="entry name" value="MPN"/>
</dbReference>
<dbReference type="GO" id="GO:0006508">
    <property type="term" value="P:proteolysis"/>
    <property type="evidence" value="ECO:0007669"/>
    <property type="project" value="UniProtKB-KW"/>
</dbReference>
<dbReference type="SUPFAM" id="SSF47781">
    <property type="entry name" value="RuvA domain 2-like"/>
    <property type="match status" value="1"/>
</dbReference>
<dbReference type="AlphaFoldDB" id="A0A074VDQ9"/>
<protein>
    <submittedName>
        <fullName evidence="8">DNA repair protein</fullName>
    </submittedName>
</protein>
<dbReference type="InterPro" id="IPR010994">
    <property type="entry name" value="RuvA_2-like"/>
</dbReference>
<accession>A0A074VDQ9</accession>
<evidence type="ECO:0000313" key="8">
    <source>
        <dbReference type="EMBL" id="KEQ00635.1"/>
    </source>
</evidence>
<evidence type="ECO:0000256" key="1">
    <source>
        <dbReference type="ARBA" id="ARBA00022670"/>
    </source>
</evidence>
<keyword evidence="4" id="KW-0862">Zinc</keyword>
<dbReference type="Proteomes" id="UP000027644">
    <property type="component" value="Unassembled WGS sequence"/>
</dbReference>
<dbReference type="NCBIfam" id="TIGR00608">
    <property type="entry name" value="radc"/>
    <property type="match status" value="1"/>
</dbReference>
<comment type="caution">
    <text evidence="8">The sequence shown here is derived from an EMBL/GenBank/DDBJ whole genome shotgun (WGS) entry which is preliminary data.</text>
</comment>
<proteinExistence type="inferred from homology"/>
<dbReference type="PANTHER" id="PTHR30471:SF3">
    <property type="entry name" value="UPF0758 PROTEIN YEES-RELATED"/>
    <property type="match status" value="1"/>
</dbReference>
<comment type="similarity">
    <text evidence="6">Belongs to the UPF0758 family.</text>
</comment>
<gene>
    <name evidence="8" type="ORF">SASC598J21_015390</name>
</gene>
<evidence type="ECO:0000256" key="4">
    <source>
        <dbReference type="ARBA" id="ARBA00022833"/>
    </source>
</evidence>
<organism evidence="8 9">
    <name type="scientific">Snodgrassella alvi SCGC AB-598-J21</name>
    <dbReference type="NCBI Taxonomy" id="1385367"/>
    <lineage>
        <taxon>Bacteria</taxon>
        <taxon>Pseudomonadati</taxon>
        <taxon>Pseudomonadota</taxon>
        <taxon>Betaproteobacteria</taxon>
        <taxon>Neisseriales</taxon>
        <taxon>Neisseriaceae</taxon>
        <taxon>Snodgrassella</taxon>
    </lineage>
</organism>
<dbReference type="GO" id="GO:0008237">
    <property type="term" value="F:metallopeptidase activity"/>
    <property type="evidence" value="ECO:0007669"/>
    <property type="project" value="UniProtKB-KW"/>
</dbReference>
<dbReference type="CDD" id="cd08071">
    <property type="entry name" value="MPN_DUF2466"/>
    <property type="match status" value="1"/>
</dbReference>
<dbReference type="PANTHER" id="PTHR30471">
    <property type="entry name" value="DNA REPAIR PROTEIN RADC"/>
    <property type="match status" value="1"/>
</dbReference>
<evidence type="ECO:0000256" key="5">
    <source>
        <dbReference type="ARBA" id="ARBA00023049"/>
    </source>
</evidence>
<evidence type="ECO:0000256" key="3">
    <source>
        <dbReference type="ARBA" id="ARBA00022801"/>
    </source>
</evidence>
<evidence type="ECO:0000259" key="7">
    <source>
        <dbReference type="PROSITE" id="PS50249"/>
    </source>
</evidence>
<reference evidence="8 9" key="1">
    <citation type="journal article" date="2014" name="PLoS Genet.">
        <title>Hidden diversity in honey bee gut symbionts detected by single-cell genomics.</title>
        <authorList>
            <person name="Engel P."/>
            <person name="Stepanauskas R."/>
            <person name="Moran N."/>
        </authorList>
    </citation>
    <scope>NUCLEOTIDE SEQUENCE [LARGE SCALE GENOMIC DNA]</scope>
    <source>
        <strain evidence="8 9">SCGC AB-598-J21</strain>
    </source>
</reference>
<name>A0A074VDQ9_9NEIS</name>
<dbReference type="GO" id="GO:0046872">
    <property type="term" value="F:metal ion binding"/>
    <property type="evidence" value="ECO:0007669"/>
    <property type="project" value="UniProtKB-KW"/>
</dbReference>
<evidence type="ECO:0000313" key="9">
    <source>
        <dbReference type="Proteomes" id="UP000027644"/>
    </source>
</evidence>
<feature type="domain" description="MPN" evidence="7">
    <location>
        <begin position="102"/>
        <end position="224"/>
    </location>
</feature>
<dbReference type="InterPro" id="IPR001405">
    <property type="entry name" value="UPF0758"/>
</dbReference>